<keyword evidence="2" id="KW-1185">Reference proteome</keyword>
<reference evidence="1 2" key="1">
    <citation type="submission" date="2017-10" db="EMBL/GenBank/DDBJ databases">
        <title>The draft genome sequence of Lewinella nigricans NBRC 102662.</title>
        <authorList>
            <person name="Wang K."/>
        </authorList>
    </citation>
    <scope>NUCLEOTIDE SEQUENCE [LARGE SCALE GENOMIC DNA]</scope>
    <source>
        <strain evidence="1 2">NBRC 102662</strain>
    </source>
</reference>
<dbReference type="OrthoDB" id="9952505at2"/>
<accession>A0A2D0N897</accession>
<dbReference type="RefSeq" id="WP_099152395.1">
    <property type="nucleotide sequence ID" value="NZ_PDUD01000026.1"/>
</dbReference>
<organism evidence="1 2">
    <name type="scientific">Flavilitoribacter nigricans (strain ATCC 23147 / DSM 23189 / NBRC 102662 / NCIMB 1420 / SS-2)</name>
    <name type="common">Lewinella nigricans</name>
    <dbReference type="NCBI Taxonomy" id="1122177"/>
    <lineage>
        <taxon>Bacteria</taxon>
        <taxon>Pseudomonadati</taxon>
        <taxon>Bacteroidota</taxon>
        <taxon>Saprospiria</taxon>
        <taxon>Saprospirales</taxon>
        <taxon>Lewinellaceae</taxon>
        <taxon>Flavilitoribacter</taxon>
    </lineage>
</organism>
<dbReference type="EMBL" id="PDUD01000026">
    <property type="protein sequence ID" value="PHN04369.1"/>
    <property type="molecule type" value="Genomic_DNA"/>
</dbReference>
<evidence type="ECO:0000313" key="2">
    <source>
        <dbReference type="Proteomes" id="UP000223913"/>
    </source>
</evidence>
<sequence length="270" mass="30896">MPQEQDPNPEKLDLRKLNLALDGLTEEPYKPRKVELTEGELLNEIAFHEASHLVFQALICKHTDDFTRPRGIETYTNDEGIPSGQVIGFDSKIFNGGFPSTAKKLYDDLCQFYASNRLSAIYDLFSLMAGYCSYPIFVSPGESDFIPVAEHDTKEGVQLKAKYYNLENAPPSQFAVKDLYRVKHLLRCIGQEENYLSILKSVANDIMELMKRKSVNDSIRFVRNQLLKKETGGKIEGDKLEEIWEKINDLTNKVDLLEIIKKNYGYLDLE</sequence>
<name>A0A2D0N897_FLAN2</name>
<protein>
    <submittedName>
        <fullName evidence="1">Uncharacterized protein</fullName>
    </submittedName>
</protein>
<proteinExistence type="predicted"/>
<dbReference type="Proteomes" id="UP000223913">
    <property type="component" value="Unassembled WGS sequence"/>
</dbReference>
<comment type="caution">
    <text evidence="1">The sequence shown here is derived from an EMBL/GenBank/DDBJ whole genome shotgun (WGS) entry which is preliminary data.</text>
</comment>
<evidence type="ECO:0000313" key="1">
    <source>
        <dbReference type="EMBL" id="PHN04369.1"/>
    </source>
</evidence>
<gene>
    <name evidence="1" type="ORF">CRP01_22685</name>
</gene>
<dbReference type="AlphaFoldDB" id="A0A2D0N897"/>